<comment type="caution">
    <text evidence="5">The sequence shown here is derived from an EMBL/GenBank/DDBJ whole genome shotgun (WGS) entry which is preliminary data.</text>
</comment>
<keyword evidence="3" id="KW-1133">Transmembrane helix</keyword>
<dbReference type="GO" id="GO:0005886">
    <property type="term" value="C:plasma membrane"/>
    <property type="evidence" value="ECO:0007669"/>
    <property type="project" value="UniProtKB-SubCell"/>
</dbReference>
<gene>
    <name evidence="5" type="ORF">ANANG_G00224240</name>
</gene>
<evidence type="ECO:0000256" key="2">
    <source>
        <dbReference type="ARBA" id="ARBA00022475"/>
    </source>
</evidence>
<dbReference type="InterPro" id="IPR032356">
    <property type="entry name" value="IL17R_A/B_N"/>
</dbReference>
<evidence type="ECO:0000256" key="3">
    <source>
        <dbReference type="SAM" id="Phobius"/>
    </source>
</evidence>
<keyword evidence="3" id="KW-0472">Membrane</keyword>
<protein>
    <recommendedName>
        <fullName evidence="4">IL17RA/B N-terminal domain-containing protein</fullName>
    </recommendedName>
</protein>
<dbReference type="Proteomes" id="UP001044222">
    <property type="component" value="Chromosome 12"/>
</dbReference>
<organism evidence="5 6">
    <name type="scientific">Anguilla anguilla</name>
    <name type="common">European freshwater eel</name>
    <name type="synonym">Muraena anguilla</name>
    <dbReference type="NCBI Taxonomy" id="7936"/>
    <lineage>
        <taxon>Eukaryota</taxon>
        <taxon>Metazoa</taxon>
        <taxon>Chordata</taxon>
        <taxon>Craniata</taxon>
        <taxon>Vertebrata</taxon>
        <taxon>Euteleostomi</taxon>
        <taxon>Actinopterygii</taxon>
        <taxon>Neopterygii</taxon>
        <taxon>Teleostei</taxon>
        <taxon>Anguilliformes</taxon>
        <taxon>Anguillidae</taxon>
        <taxon>Anguilla</taxon>
    </lineage>
</organism>
<dbReference type="Gene3D" id="2.60.40.2160">
    <property type="entry name" value="Interleukin-17 receptor A/B, fibronectin-III-like domain 1"/>
    <property type="match status" value="1"/>
</dbReference>
<proteinExistence type="predicted"/>
<dbReference type="EMBL" id="JAFIRN010000012">
    <property type="protein sequence ID" value="KAG5838491.1"/>
    <property type="molecule type" value="Genomic_DNA"/>
</dbReference>
<dbReference type="AlphaFoldDB" id="A0A9D3LY33"/>
<keyword evidence="3" id="KW-0812">Transmembrane</keyword>
<evidence type="ECO:0000313" key="6">
    <source>
        <dbReference type="Proteomes" id="UP001044222"/>
    </source>
</evidence>
<dbReference type="InterPro" id="IPR038683">
    <property type="entry name" value="IL17RA/B_FnIII-like_1_sf"/>
</dbReference>
<dbReference type="Pfam" id="PF16556">
    <property type="entry name" value="IL17R_fnIII_D1"/>
    <property type="match status" value="1"/>
</dbReference>
<sequence length="269" mass="30528">MSRIELRRAVRILIRYILSFADMKILLWIILFKLSTANGSYPQINARCTETDKWPSEPDEHPSALAALEVSLADMHEEHSAVALNISWAINIDSSNKYLRGTSISVDGKKFLCQYHPPFDEVQTAGFEQLWFHYTEIPALPDKWYQVDGINLPTPMVGDDIASQSKLYSVPGCGDEIMRQHESCSHKVKEYEWKPNIASKFINGQVEVSFTSSKYATEYDLQLCRCASLEECHDSVIIISEDKSFTEGKSKWTKTLNATGPCDSLHIRV</sequence>
<feature type="domain" description="IL17RA/B N-terminal" evidence="4">
    <location>
        <begin position="47"/>
        <end position="184"/>
    </location>
</feature>
<comment type="subcellular location">
    <subcellularLocation>
        <location evidence="1">Cell membrane</location>
        <topology evidence="1">Single-pass type I membrane protein</topology>
    </subcellularLocation>
</comment>
<accession>A0A9D3LY33</accession>
<name>A0A9D3LY33_ANGAN</name>
<keyword evidence="6" id="KW-1185">Reference proteome</keyword>
<evidence type="ECO:0000313" key="5">
    <source>
        <dbReference type="EMBL" id="KAG5838491.1"/>
    </source>
</evidence>
<evidence type="ECO:0000259" key="4">
    <source>
        <dbReference type="Pfam" id="PF16556"/>
    </source>
</evidence>
<feature type="transmembrane region" description="Helical" evidence="3">
    <location>
        <begin position="12"/>
        <end position="32"/>
    </location>
</feature>
<evidence type="ECO:0000256" key="1">
    <source>
        <dbReference type="ARBA" id="ARBA00004251"/>
    </source>
</evidence>
<reference evidence="5" key="1">
    <citation type="submission" date="2021-01" db="EMBL/GenBank/DDBJ databases">
        <title>A chromosome-scale assembly of European eel, Anguilla anguilla.</title>
        <authorList>
            <person name="Henkel C."/>
            <person name="Jong-Raadsen S.A."/>
            <person name="Dufour S."/>
            <person name="Weltzien F.-A."/>
            <person name="Palstra A.P."/>
            <person name="Pelster B."/>
            <person name="Spaink H.P."/>
            <person name="Van Den Thillart G.E."/>
            <person name="Jansen H."/>
            <person name="Zahm M."/>
            <person name="Klopp C."/>
            <person name="Cedric C."/>
            <person name="Louis A."/>
            <person name="Berthelot C."/>
            <person name="Parey E."/>
            <person name="Roest Crollius H."/>
            <person name="Montfort J."/>
            <person name="Robinson-Rechavi M."/>
            <person name="Bucao C."/>
            <person name="Bouchez O."/>
            <person name="Gislard M."/>
            <person name="Lluch J."/>
            <person name="Milhes M."/>
            <person name="Lampietro C."/>
            <person name="Lopez Roques C."/>
            <person name="Donnadieu C."/>
            <person name="Braasch I."/>
            <person name="Desvignes T."/>
            <person name="Postlethwait J."/>
            <person name="Bobe J."/>
            <person name="Guiguen Y."/>
            <person name="Dirks R."/>
        </authorList>
    </citation>
    <scope>NUCLEOTIDE SEQUENCE</scope>
    <source>
        <strain evidence="5">Tag_6206</strain>
        <tissue evidence="5">Liver</tissue>
    </source>
</reference>
<keyword evidence="2" id="KW-1003">Cell membrane</keyword>